<dbReference type="CDD" id="cd05674">
    <property type="entry name" value="M20_yscS"/>
    <property type="match status" value="1"/>
</dbReference>
<dbReference type="Gene3D" id="1.10.150.900">
    <property type="match status" value="1"/>
</dbReference>
<keyword evidence="8" id="KW-0472">Membrane</keyword>
<keyword evidence="11" id="KW-1185">Reference proteome</keyword>
<dbReference type="AlphaFoldDB" id="A0A8H6XY43"/>
<proteinExistence type="inferred from homology"/>
<evidence type="ECO:0000256" key="7">
    <source>
        <dbReference type="PIRSR" id="PIRSR037217-2"/>
    </source>
</evidence>
<keyword evidence="10" id="KW-0121">Carboxypeptidase</keyword>
<feature type="active site" evidence="6">
    <location>
        <position position="196"/>
    </location>
</feature>
<feature type="active site" description="Proton acceptor" evidence="6">
    <location>
        <position position="263"/>
    </location>
</feature>
<dbReference type="InterPro" id="IPR011650">
    <property type="entry name" value="Peptidase_M20_dimer"/>
</dbReference>
<evidence type="ECO:0000256" key="6">
    <source>
        <dbReference type="PIRSR" id="PIRSR037217-1"/>
    </source>
</evidence>
<evidence type="ECO:0000259" key="9">
    <source>
        <dbReference type="Pfam" id="PF07687"/>
    </source>
</evidence>
<dbReference type="PANTHER" id="PTHR45962">
    <property type="entry name" value="N-FATTY-ACYL-AMINO ACID SYNTHASE/HYDROLASE PM20D1"/>
    <property type="match status" value="1"/>
</dbReference>
<feature type="binding site" evidence="7">
    <location>
        <position position="229"/>
    </location>
    <ligand>
        <name>Zn(2+)</name>
        <dbReference type="ChEBI" id="CHEBI:29105"/>
        <label>1</label>
    </ligand>
</feature>
<evidence type="ECO:0000256" key="8">
    <source>
        <dbReference type="SAM" id="Phobius"/>
    </source>
</evidence>
<dbReference type="PROSITE" id="PS00759">
    <property type="entry name" value="ARGE_DAPE_CPG2_2"/>
    <property type="match status" value="1"/>
</dbReference>
<accession>A0A8H6XY43</accession>
<keyword evidence="8" id="KW-1133">Transmembrane helix</keyword>
<organism evidence="10 11">
    <name type="scientific">Mycena venus</name>
    <dbReference type="NCBI Taxonomy" id="2733690"/>
    <lineage>
        <taxon>Eukaryota</taxon>
        <taxon>Fungi</taxon>
        <taxon>Dikarya</taxon>
        <taxon>Basidiomycota</taxon>
        <taxon>Agaricomycotina</taxon>
        <taxon>Agaricomycetes</taxon>
        <taxon>Agaricomycetidae</taxon>
        <taxon>Agaricales</taxon>
        <taxon>Marasmiineae</taxon>
        <taxon>Mycenaceae</taxon>
        <taxon>Mycena</taxon>
    </lineage>
</organism>
<dbReference type="PIRSF" id="PIRSF037217">
    <property type="entry name" value="Carboxypeptidase_S"/>
    <property type="match status" value="1"/>
</dbReference>
<evidence type="ECO:0000256" key="2">
    <source>
        <dbReference type="ARBA" id="ARBA00022670"/>
    </source>
</evidence>
<name>A0A8H6XY43_9AGAR</name>
<feature type="transmembrane region" description="Helical" evidence="8">
    <location>
        <begin position="28"/>
        <end position="49"/>
    </location>
</feature>
<evidence type="ECO:0000313" key="11">
    <source>
        <dbReference type="Proteomes" id="UP000620124"/>
    </source>
</evidence>
<dbReference type="GO" id="GO:0000328">
    <property type="term" value="C:fungal-type vacuole lumen"/>
    <property type="evidence" value="ECO:0007669"/>
    <property type="project" value="TreeGrafter"/>
</dbReference>
<dbReference type="SUPFAM" id="SSF53187">
    <property type="entry name" value="Zn-dependent exopeptidases"/>
    <property type="match status" value="1"/>
</dbReference>
<dbReference type="InterPro" id="IPR047177">
    <property type="entry name" value="Pept_M20A"/>
</dbReference>
<dbReference type="GO" id="GO:0046872">
    <property type="term" value="F:metal ion binding"/>
    <property type="evidence" value="ECO:0007669"/>
    <property type="project" value="UniProtKB-KW"/>
</dbReference>
<keyword evidence="3 7" id="KW-0479">Metal-binding</keyword>
<sequence length="609" mass="65400">MDLSSKSKSKADTLPGGTTLRPRGRWGFVLTVVALAALLRFIFISAPLVRHSCMQAPPSTAAVCPQGSLLVPSKNGALWTDLTALHATTVFRDRAVAQLSAAVQIPTETFDNMGPIDEDERWMSREPFIEHLKGGVPASCRRHATLELQKVNTCGLFYTWQGSDTSLKPLLLMGHYGEYIYFLRRRALPYPLLYADVVPVAPLSADQWTFPPYSGHFDGESVWGRGSSDDKSGVIGIMMTIEVLLEKGFTPARTVVLSFGFDEEVGGPQGAGHLGPALLERFGPDSFAMVVDEGGTTGFSETFGAIFATPGVAEKGFVDVHMEVKTPGGHSSVPPAHTSIGILAALIVHLESNAPVSTLELGTPTFEMAACFAAHAPDIPLKLKRAILRAPKSKKALRAAEELLVQDKMFRAMVGTTQAVDIIRGGVKSNALPEQVAAVVNHRIATQSSVNATITRDAELVRELAARFNLSVTAYGELLTPALDAEAAATYGTLELSAPLAIEPAPITPSGRGAAPYALLAGTIKATFNAARKDAKSKEIFVAPGIMSGNTDTRYYWKLTPHIFRYNHGNFIRGIGGIHTVDEHIGADAFVEMVTFFTTLILNADEAEM</sequence>
<dbReference type="Pfam" id="PF01546">
    <property type="entry name" value="Peptidase_M20"/>
    <property type="match status" value="1"/>
</dbReference>
<evidence type="ECO:0000256" key="3">
    <source>
        <dbReference type="ARBA" id="ARBA00022723"/>
    </source>
</evidence>
<gene>
    <name evidence="10" type="ORF">MVEN_01387900</name>
</gene>
<dbReference type="GO" id="GO:0004181">
    <property type="term" value="F:metallocarboxypeptidase activity"/>
    <property type="evidence" value="ECO:0007669"/>
    <property type="project" value="InterPro"/>
</dbReference>
<dbReference type="Proteomes" id="UP000620124">
    <property type="component" value="Unassembled WGS sequence"/>
</dbReference>
<dbReference type="InterPro" id="IPR002933">
    <property type="entry name" value="Peptidase_M20"/>
</dbReference>
<dbReference type="Gene3D" id="3.30.70.360">
    <property type="match status" value="1"/>
</dbReference>
<evidence type="ECO:0000256" key="1">
    <source>
        <dbReference type="ARBA" id="ARBA00006247"/>
    </source>
</evidence>
<feature type="binding site" evidence="7">
    <location>
        <position position="264"/>
    </location>
    <ligand>
        <name>Zn(2+)</name>
        <dbReference type="ChEBI" id="CHEBI:29105"/>
        <label>1</label>
    </ligand>
</feature>
<dbReference type="PANTHER" id="PTHR45962:SF1">
    <property type="entry name" value="N-FATTY-ACYL-AMINO ACID SYNTHASE_HYDROLASE PM20D1"/>
    <property type="match status" value="1"/>
</dbReference>
<reference evidence="10" key="1">
    <citation type="submission" date="2020-05" db="EMBL/GenBank/DDBJ databases">
        <title>Mycena genomes resolve the evolution of fungal bioluminescence.</title>
        <authorList>
            <person name="Tsai I.J."/>
        </authorList>
    </citation>
    <scope>NUCLEOTIDE SEQUENCE</scope>
    <source>
        <strain evidence="10">CCC161011</strain>
    </source>
</reference>
<feature type="domain" description="Peptidase M20 dimerisation" evidence="9">
    <location>
        <begin position="312"/>
        <end position="465"/>
    </location>
</feature>
<feature type="binding site" evidence="7">
    <location>
        <position position="292"/>
    </location>
    <ligand>
        <name>Zn(2+)</name>
        <dbReference type="ChEBI" id="CHEBI:29105"/>
        <label>2</label>
    </ligand>
</feature>
<evidence type="ECO:0000256" key="4">
    <source>
        <dbReference type="ARBA" id="ARBA00022801"/>
    </source>
</evidence>
<dbReference type="Pfam" id="PF07687">
    <property type="entry name" value="M20_dimer"/>
    <property type="match status" value="1"/>
</dbReference>
<dbReference type="InterPro" id="IPR001261">
    <property type="entry name" value="ArgE/DapE_CS"/>
</dbReference>
<protein>
    <submittedName>
        <fullName evidence="10">Carboxypeptidase S</fullName>
    </submittedName>
</protein>
<feature type="binding site" evidence="7">
    <location>
        <position position="229"/>
    </location>
    <ligand>
        <name>Zn(2+)</name>
        <dbReference type="ChEBI" id="CHEBI:29105"/>
        <label>2</label>
    </ligand>
</feature>
<dbReference type="GO" id="GO:0051603">
    <property type="term" value="P:proteolysis involved in protein catabolic process"/>
    <property type="evidence" value="ECO:0007669"/>
    <property type="project" value="TreeGrafter"/>
</dbReference>
<keyword evidence="2" id="KW-0645">Protease</keyword>
<evidence type="ECO:0000256" key="5">
    <source>
        <dbReference type="ARBA" id="ARBA00022833"/>
    </source>
</evidence>
<dbReference type="InterPro" id="IPR017141">
    <property type="entry name" value="Pept_M20_carboxypep"/>
</dbReference>
<dbReference type="OrthoDB" id="3064516at2759"/>
<dbReference type="InterPro" id="IPR036264">
    <property type="entry name" value="Bact_exopeptidase_dim_dom"/>
</dbReference>
<dbReference type="SUPFAM" id="SSF55031">
    <property type="entry name" value="Bacterial exopeptidase dimerisation domain"/>
    <property type="match status" value="1"/>
</dbReference>
<feature type="binding site" evidence="7">
    <location>
        <position position="175"/>
    </location>
    <ligand>
        <name>Zn(2+)</name>
        <dbReference type="ChEBI" id="CHEBI:29105"/>
        <label>2</label>
    </ligand>
</feature>
<evidence type="ECO:0000313" key="10">
    <source>
        <dbReference type="EMBL" id="KAF7348691.1"/>
    </source>
</evidence>
<keyword evidence="4" id="KW-0378">Hydrolase</keyword>
<feature type="binding site" evidence="7">
    <location>
        <position position="579"/>
    </location>
    <ligand>
        <name>Zn(2+)</name>
        <dbReference type="ChEBI" id="CHEBI:29105"/>
        <label>1</label>
    </ligand>
</feature>
<comment type="similarity">
    <text evidence="1">Belongs to the peptidase M20A family.</text>
</comment>
<keyword evidence="5 7" id="KW-0862">Zinc</keyword>
<keyword evidence="8" id="KW-0812">Transmembrane</keyword>
<comment type="caution">
    <text evidence="10">The sequence shown here is derived from an EMBL/GenBank/DDBJ whole genome shotgun (WGS) entry which is preliminary data.</text>
</comment>
<dbReference type="Gene3D" id="3.40.630.10">
    <property type="entry name" value="Zn peptidases"/>
    <property type="match status" value="1"/>
</dbReference>
<dbReference type="EMBL" id="JACAZI010000011">
    <property type="protein sequence ID" value="KAF7348691.1"/>
    <property type="molecule type" value="Genomic_DNA"/>
</dbReference>